<evidence type="ECO:0000313" key="3">
    <source>
        <dbReference type="EMBL" id="KAF6018608.1"/>
    </source>
</evidence>
<reference evidence="3" key="1">
    <citation type="submission" date="2020-06" db="EMBL/GenBank/DDBJ databases">
        <title>Draft genome of Bugula neritina, a colonial animal packing powerful symbionts and potential medicines.</title>
        <authorList>
            <person name="Rayko M."/>
        </authorList>
    </citation>
    <scope>NUCLEOTIDE SEQUENCE [LARGE SCALE GENOMIC DNA]</scope>
    <source>
        <strain evidence="3">Kwan_BN1</strain>
    </source>
</reference>
<feature type="region of interest" description="Disordered" evidence="2">
    <location>
        <begin position="412"/>
        <end position="471"/>
    </location>
</feature>
<feature type="coiled-coil region" evidence="1">
    <location>
        <begin position="44"/>
        <end position="101"/>
    </location>
</feature>
<feature type="compositionally biased region" description="Basic and acidic residues" evidence="2">
    <location>
        <begin position="203"/>
        <end position="238"/>
    </location>
</feature>
<sequence length="485" mass="56171">MSAIWENDDVKDRICLLSPELQASFLRAVDALHSKESTFMFTFIKESRAELRDTQEEIEKEQAVLKDTSDLLASQRLYGDIDELEENVHELNAVDEYLKRRNNGEIGGLGILSFEDEVKPHKKAKKKKEKHGERNRSSKSGRSSDLSSRANTLDSEAFDVENEMFVEKLNKKNKKEKRKNKETVDLPVDAGESIKVKEKKHKKEDTIVTIEKETVEPEPQSKDEKMNKEDAEPILEKKSKTKAKKKDKEKAKEIDNELQREFSTNSALDKPVEVSREKSEEELTKEEEKAKRREEKAERKRLEKERRKSEEALNERRGSLKIEREKSAPLLATREQSEIEKETSELMKEFITRQATDVEEKKNFEEALMRKLAKKKNPHALEADKLMKQQAWAEEAIDREKAAYEAKMMEKLKSRREKSGLVSREASSLNEPASASEPVDVKPKKEKKKKKSKDKDKDEEENTVSNSIYMQPKCTSYTTGNILYT</sequence>
<keyword evidence="4" id="KW-1185">Reference proteome</keyword>
<feature type="region of interest" description="Disordered" evidence="2">
    <location>
        <begin position="120"/>
        <end position="340"/>
    </location>
</feature>
<protein>
    <submittedName>
        <fullName evidence="3">Uncharacterized protein</fullName>
    </submittedName>
</protein>
<comment type="caution">
    <text evidence="3">The sequence shown here is derived from an EMBL/GenBank/DDBJ whole genome shotgun (WGS) entry which is preliminary data.</text>
</comment>
<feature type="compositionally biased region" description="Low complexity" evidence="2">
    <location>
        <begin position="138"/>
        <end position="149"/>
    </location>
</feature>
<evidence type="ECO:0000256" key="2">
    <source>
        <dbReference type="SAM" id="MobiDB-lite"/>
    </source>
</evidence>
<name>A0A7J7IZF1_BUGNE</name>
<dbReference type="AlphaFoldDB" id="A0A7J7IZF1"/>
<keyword evidence="1" id="KW-0175">Coiled coil</keyword>
<organism evidence="3 4">
    <name type="scientific">Bugula neritina</name>
    <name type="common">Brown bryozoan</name>
    <name type="synonym">Sertularia neritina</name>
    <dbReference type="NCBI Taxonomy" id="10212"/>
    <lineage>
        <taxon>Eukaryota</taxon>
        <taxon>Metazoa</taxon>
        <taxon>Spiralia</taxon>
        <taxon>Lophotrochozoa</taxon>
        <taxon>Bryozoa</taxon>
        <taxon>Gymnolaemata</taxon>
        <taxon>Cheilostomatida</taxon>
        <taxon>Flustrina</taxon>
        <taxon>Buguloidea</taxon>
        <taxon>Bugulidae</taxon>
        <taxon>Bugula</taxon>
    </lineage>
</organism>
<evidence type="ECO:0000313" key="4">
    <source>
        <dbReference type="Proteomes" id="UP000593567"/>
    </source>
</evidence>
<feature type="compositionally biased region" description="Basic and acidic residues" evidence="2">
    <location>
        <begin position="270"/>
        <end position="327"/>
    </location>
</feature>
<gene>
    <name evidence="3" type="ORF">EB796_023097</name>
</gene>
<dbReference type="OrthoDB" id="6327412at2759"/>
<feature type="compositionally biased region" description="Basic residues" evidence="2">
    <location>
        <begin position="120"/>
        <end position="129"/>
    </location>
</feature>
<evidence type="ECO:0000256" key="1">
    <source>
        <dbReference type="SAM" id="Coils"/>
    </source>
</evidence>
<dbReference type="EMBL" id="VXIV02003292">
    <property type="protein sequence ID" value="KAF6018608.1"/>
    <property type="molecule type" value="Genomic_DNA"/>
</dbReference>
<dbReference type="Proteomes" id="UP000593567">
    <property type="component" value="Unassembled WGS sequence"/>
</dbReference>
<proteinExistence type="predicted"/>
<feature type="compositionally biased region" description="Basic and acidic residues" evidence="2">
    <location>
        <begin position="246"/>
        <end position="260"/>
    </location>
</feature>
<accession>A0A7J7IZF1</accession>